<dbReference type="RefSeq" id="WP_149073800.1">
    <property type="nucleotide sequence ID" value="NZ_CP043329.1"/>
</dbReference>
<dbReference type="KEGG" id="pej:FYC62_02605"/>
<sequence length="376" mass="43606">MDQIALNTVIAVMMAIFPGFIFRKCYYTGEFTKQFNQSTEFDKLLWNVFFSSISIGLTFLLIYLFRGITGLKVLDSLSYETIHQLSGPIANNQIPKKDIISKTYKDLLVIVGLIYFFSCFFGLTLHWLVKTLRLDIWSPLFRFKNYWYYYIHGGKILYNNPENKKLAFTKADVLCEIGGETKLYSGILSQYTVNKEDNNLENIFLTNAQALKQIKDADGNTTAVKARNIPGAVFCIPYHTVLNMNLVYVYRNTESKNFQKFFTVVFNILFFLCLTFIVVSLWFDLSKYGIVGVWKKAGFAWWSYFALINLRLLIFPKNKFKFSWTIELSFIITALLWILHYPTLVPFWSVIVSLSISIALAVFLQPKKHHNHTSTS</sequence>
<reference evidence="2 3" key="1">
    <citation type="submission" date="2019-08" db="EMBL/GenBank/DDBJ databases">
        <title>Pedobacter sp. nov., isolated from Han river, South Korea.</title>
        <authorList>
            <person name="Lee D.-H."/>
            <person name="Kim Y.-S."/>
            <person name="Hwang E.-M."/>
            <person name="Le Tran T.C."/>
            <person name="Cha C.-J."/>
        </authorList>
    </citation>
    <scope>NUCLEOTIDE SEQUENCE [LARGE SCALE GENOMIC DNA]</scope>
    <source>
        <strain evidence="2 3">CJ43</strain>
    </source>
</reference>
<dbReference type="Proteomes" id="UP000323653">
    <property type="component" value="Chromosome"/>
</dbReference>
<evidence type="ECO:0000313" key="3">
    <source>
        <dbReference type="Proteomes" id="UP000323653"/>
    </source>
</evidence>
<keyword evidence="3" id="KW-1185">Reference proteome</keyword>
<name>A0A5C0VE08_9SPHI</name>
<keyword evidence="1" id="KW-0812">Transmembrane</keyword>
<feature type="transmembrane region" description="Helical" evidence="1">
    <location>
        <begin position="345"/>
        <end position="364"/>
    </location>
</feature>
<evidence type="ECO:0000313" key="2">
    <source>
        <dbReference type="EMBL" id="QEK50676.1"/>
    </source>
</evidence>
<feature type="transmembrane region" description="Helical" evidence="1">
    <location>
        <begin position="299"/>
        <end position="315"/>
    </location>
</feature>
<proteinExistence type="predicted"/>
<organism evidence="2 3">
    <name type="scientific">Pedobacter aquae</name>
    <dbReference type="NCBI Taxonomy" id="2605747"/>
    <lineage>
        <taxon>Bacteria</taxon>
        <taxon>Pseudomonadati</taxon>
        <taxon>Bacteroidota</taxon>
        <taxon>Sphingobacteriia</taxon>
        <taxon>Sphingobacteriales</taxon>
        <taxon>Sphingobacteriaceae</taxon>
        <taxon>Pedobacter</taxon>
    </lineage>
</organism>
<gene>
    <name evidence="2" type="ORF">FYC62_02605</name>
</gene>
<keyword evidence="1" id="KW-0472">Membrane</keyword>
<feature type="transmembrane region" description="Helical" evidence="1">
    <location>
        <begin position="107"/>
        <end position="129"/>
    </location>
</feature>
<dbReference type="AlphaFoldDB" id="A0A5C0VE08"/>
<feature type="transmembrane region" description="Helical" evidence="1">
    <location>
        <begin position="6"/>
        <end position="23"/>
    </location>
</feature>
<feature type="transmembrane region" description="Helical" evidence="1">
    <location>
        <begin position="44"/>
        <end position="65"/>
    </location>
</feature>
<accession>A0A5C0VE08</accession>
<feature type="transmembrane region" description="Helical" evidence="1">
    <location>
        <begin position="261"/>
        <end position="283"/>
    </location>
</feature>
<evidence type="ECO:0000256" key="1">
    <source>
        <dbReference type="SAM" id="Phobius"/>
    </source>
</evidence>
<dbReference type="EMBL" id="CP043329">
    <property type="protein sequence ID" value="QEK50676.1"/>
    <property type="molecule type" value="Genomic_DNA"/>
</dbReference>
<keyword evidence="1" id="KW-1133">Transmembrane helix</keyword>
<feature type="transmembrane region" description="Helical" evidence="1">
    <location>
        <begin position="322"/>
        <end position="339"/>
    </location>
</feature>
<protein>
    <submittedName>
        <fullName evidence="2">Uncharacterized protein</fullName>
    </submittedName>
</protein>